<accession>A0ABQ0JI62</accession>
<dbReference type="EMBL" id="BBMS01000043">
    <property type="protein sequence ID" value="GAL28423.1"/>
    <property type="molecule type" value="Genomic_DNA"/>
</dbReference>
<evidence type="ECO:0000313" key="4">
    <source>
        <dbReference type="Proteomes" id="UP000029223"/>
    </source>
</evidence>
<sequence>MGDDVFLSSIYYLHRFNSSSLLIGKLDALELLKDGTFYGGAGRYGFMNLAFVAPPSGIIPPAFLGAMLNWKTENFDWTAMVFDPINRYSENSFSAPFSDGVAASLTVGHTRSVFGRSSNLTLSGSYSSAEGKDLENLFDRTASVNGKYNIRLQASHNLFESADNPAHSWGLYTRFAIADGNPNLLQRTFTAGLGGKSFIENRFNDQWGIGYFSNNLSDDLQYSLHHSPLDKSLSDEKGMEVYYSYALTPAINLTADIQYIESLDQQNNFLFGIRANIRL</sequence>
<dbReference type="InterPro" id="IPR007049">
    <property type="entry name" value="Carb-sel_porin_OprB"/>
</dbReference>
<dbReference type="InterPro" id="IPR052932">
    <property type="entry name" value="OprB_Porin"/>
</dbReference>
<proteinExistence type="inferred from homology"/>
<dbReference type="InterPro" id="IPR038673">
    <property type="entry name" value="OprB_sf"/>
</dbReference>
<dbReference type="PANTHER" id="PTHR37944">
    <property type="entry name" value="PORIN B"/>
    <property type="match status" value="1"/>
</dbReference>
<evidence type="ECO:0000256" key="1">
    <source>
        <dbReference type="ARBA" id="ARBA00008769"/>
    </source>
</evidence>
<name>A0ABQ0JI62_9VIBR</name>
<dbReference type="PANTHER" id="PTHR37944:SF1">
    <property type="entry name" value="PORIN B"/>
    <property type="match status" value="1"/>
</dbReference>
<protein>
    <recommendedName>
        <fullName evidence="5">Porin</fullName>
    </recommendedName>
</protein>
<reference evidence="4" key="2">
    <citation type="submission" date="2014-09" db="EMBL/GenBank/DDBJ databases">
        <authorList>
            <consortium name="NBRP consortium"/>
            <person name="Sawabe T."/>
            <person name="Meirelles P."/>
            <person name="Nakanishi M."/>
            <person name="Sayaka M."/>
            <person name="Hattori M."/>
            <person name="Ohkuma M."/>
        </authorList>
    </citation>
    <scope>NUCLEOTIDE SEQUENCE [LARGE SCALE GENOMIC DNA]</scope>
    <source>
        <strain evidence="4">JCM 19239</strain>
    </source>
</reference>
<comment type="similarity">
    <text evidence="1 2">Belongs to the OprB family.</text>
</comment>
<dbReference type="Gene3D" id="2.40.160.180">
    <property type="entry name" value="Carbohydrate-selective porin OprB"/>
    <property type="match status" value="1"/>
</dbReference>
<dbReference type="Pfam" id="PF04966">
    <property type="entry name" value="OprB"/>
    <property type="match status" value="1"/>
</dbReference>
<organism evidence="3 4">
    <name type="scientific">Vibrio variabilis</name>
    <dbReference type="NCBI Taxonomy" id="990271"/>
    <lineage>
        <taxon>Bacteria</taxon>
        <taxon>Pseudomonadati</taxon>
        <taxon>Pseudomonadota</taxon>
        <taxon>Gammaproteobacteria</taxon>
        <taxon>Vibrionales</taxon>
        <taxon>Vibrionaceae</taxon>
        <taxon>Vibrio</taxon>
    </lineage>
</organism>
<evidence type="ECO:0008006" key="5">
    <source>
        <dbReference type="Google" id="ProtNLM"/>
    </source>
</evidence>
<evidence type="ECO:0000313" key="3">
    <source>
        <dbReference type="EMBL" id="GAL28423.1"/>
    </source>
</evidence>
<comment type="caution">
    <text evidence="3">The sequence shown here is derived from an EMBL/GenBank/DDBJ whole genome shotgun (WGS) entry which is preliminary data.</text>
</comment>
<gene>
    <name evidence="3" type="ORF">JCM19239_4863</name>
</gene>
<keyword evidence="4" id="KW-1185">Reference proteome</keyword>
<evidence type="ECO:0000256" key="2">
    <source>
        <dbReference type="RuleBase" id="RU363072"/>
    </source>
</evidence>
<reference evidence="4" key="1">
    <citation type="submission" date="2014-09" db="EMBL/GenBank/DDBJ databases">
        <title>Vibrio variabilis JCM 19239. (C206) whole genome shotgun sequence.</title>
        <authorList>
            <person name="Sawabe T."/>
            <person name="Meirelles P."/>
            <person name="Nakanishi M."/>
            <person name="Sayaka M."/>
            <person name="Hattori M."/>
            <person name="Ohkuma M."/>
        </authorList>
    </citation>
    <scope>NUCLEOTIDE SEQUENCE [LARGE SCALE GENOMIC DNA]</scope>
    <source>
        <strain evidence="4">JCM 19239</strain>
    </source>
</reference>
<dbReference type="Proteomes" id="UP000029223">
    <property type="component" value="Unassembled WGS sequence"/>
</dbReference>